<dbReference type="Gene3D" id="1.10.1410.10">
    <property type="match status" value="1"/>
</dbReference>
<comment type="similarity">
    <text evidence="2">Belongs to the DNA polymerase type-B-like family.</text>
</comment>
<feature type="compositionally biased region" description="Gly residues" evidence="16">
    <location>
        <begin position="45"/>
        <end position="57"/>
    </location>
</feature>
<reference evidence="19 20" key="1">
    <citation type="submission" date="2020-02" db="EMBL/GenBank/DDBJ databases">
        <title>A chromosome-scale genome assembly of the black bullhead catfish (Ameiurus melas).</title>
        <authorList>
            <person name="Wen M."/>
            <person name="Zham M."/>
            <person name="Cabau C."/>
            <person name="Klopp C."/>
            <person name="Donnadieu C."/>
            <person name="Roques C."/>
            <person name="Bouchez O."/>
            <person name="Lampietro C."/>
            <person name="Jouanno E."/>
            <person name="Herpin A."/>
            <person name="Louis A."/>
            <person name="Berthelot C."/>
            <person name="Parey E."/>
            <person name="Roest-Crollius H."/>
            <person name="Braasch I."/>
            <person name="Postlethwait J."/>
            <person name="Robinson-Rechavi M."/>
            <person name="Echchiki A."/>
            <person name="Begum T."/>
            <person name="Montfort J."/>
            <person name="Schartl M."/>
            <person name="Bobe J."/>
            <person name="Guiguen Y."/>
        </authorList>
    </citation>
    <scope>NUCLEOTIDE SEQUENCE [LARGE SCALE GENOMIC DNA]</scope>
    <source>
        <strain evidence="19">M_S1</strain>
        <tissue evidence="19">Blood</tissue>
    </source>
</reference>
<dbReference type="InterPro" id="IPR043519">
    <property type="entry name" value="NT_sf"/>
</dbReference>
<feature type="compositionally biased region" description="Polar residues" evidence="16">
    <location>
        <begin position="527"/>
        <end position="537"/>
    </location>
</feature>
<evidence type="ECO:0000259" key="17">
    <source>
        <dbReference type="Pfam" id="PF03828"/>
    </source>
</evidence>
<evidence type="ECO:0000256" key="4">
    <source>
        <dbReference type="ARBA" id="ARBA00022679"/>
    </source>
</evidence>
<dbReference type="GO" id="GO:0043634">
    <property type="term" value="P:polyadenylation-dependent ncRNA catabolic process"/>
    <property type="evidence" value="ECO:0007669"/>
    <property type="project" value="TreeGrafter"/>
</dbReference>
<dbReference type="EMBL" id="JAAGNN010000003">
    <property type="protein sequence ID" value="KAF4090927.1"/>
    <property type="molecule type" value="Genomic_DNA"/>
</dbReference>
<feature type="domain" description="Poly(A) RNA polymerase mitochondrial-like central palm" evidence="18">
    <location>
        <begin position="186"/>
        <end position="316"/>
    </location>
</feature>
<name>A0A7J6B915_AMEME</name>
<dbReference type="Gene3D" id="3.30.460.10">
    <property type="entry name" value="Beta Polymerase, domain 2"/>
    <property type="match status" value="1"/>
</dbReference>
<evidence type="ECO:0000256" key="8">
    <source>
        <dbReference type="ARBA" id="ARBA00054414"/>
    </source>
</evidence>
<dbReference type="GO" id="GO:1990817">
    <property type="term" value="F:poly(A) RNA polymerase activity"/>
    <property type="evidence" value="ECO:0007669"/>
    <property type="project" value="UniProtKB-EC"/>
</dbReference>
<accession>A0A7J6B915</accession>
<dbReference type="EC" id="2.7.7.19" evidence="3"/>
<feature type="compositionally biased region" description="Polar residues" evidence="16">
    <location>
        <begin position="602"/>
        <end position="621"/>
    </location>
</feature>
<feature type="compositionally biased region" description="Low complexity" evidence="16">
    <location>
        <begin position="638"/>
        <end position="647"/>
    </location>
</feature>
<dbReference type="InterPro" id="IPR054708">
    <property type="entry name" value="MTPAP-like_central"/>
</dbReference>
<comment type="function">
    <text evidence="8">Terminal nucleotidyltransferase that catalyzes preferentially the transfer of ATP and GTP on RNA 3' poly(A) tail creating a heterogeneous 3' poly(A) tail leading to mRNAs stabilization by protecting mRNAs from active deadenylation. Also functions as a catalytic subunit of a TRAMP-like complex which has a poly(A) RNA polymerase activity and is involved in a post-transcriptional quality control mechanism. Polyadenylation with short oligo(A) tails is required for the degradative activity of the exosome on several of its nuclear RNA substrates. Has no terminal uridylyltransferase activity, and does not play a role in replication-dependent histone mRNA degradation via uridylation.</text>
</comment>
<dbReference type="Pfam" id="PF22600">
    <property type="entry name" value="MTPAP-like_central"/>
    <property type="match status" value="1"/>
</dbReference>
<feature type="compositionally biased region" description="Basic residues" evidence="16">
    <location>
        <begin position="648"/>
        <end position="663"/>
    </location>
</feature>
<keyword evidence="4" id="KW-0808">Transferase</keyword>
<dbReference type="OrthoDB" id="273917at2759"/>
<feature type="region of interest" description="Disordered" evidence="16">
    <location>
        <begin position="527"/>
        <end position="675"/>
    </location>
</feature>
<dbReference type="Proteomes" id="UP000593565">
    <property type="component" value="Unassembled WGS sequence"/>
</dbReference>
<dbReference type="SUPFAM" id="SSF81631">
    <property type="entry name" value="PAP/OAS1 substrate-binding domain"/>
    <property type="match status" value="1"/>
</dbReference>
<gene>
    <name evidence="19" type="ORF">AMELA_G00031190</name>
</gene>
<dbReference type="InterPro" id="IPR002058">
    <property type="entry name" value="PAP_assoc"/>
</dbReference>
<evidence type="ECO:0000256" key="11">
    <source>
        <dbReference type="ARBA" id="ARBA00076412"/>
    </source>
</evidence>
<evidence type="ECO:0000256" key="5">
    <source>
        <dbReference type="ARBA" id="ARBA00022723"/>
    </source>
</evidence>
<evidence type="ECO:0000313" key="20">
    <source>
        <dbReference type="Proteomes" id="UP000593565"/>
    </source>
</evidence>
<sequence>MDPRIAWFQPEQRGPANSLWMQIWETTQGLGSLYFHGNVNGGGGNSNNSGGGSGGGYSSNPKPSGDGAVAAESSAAPDCGEPKHRGMSGEIAEQRDFIPLESNLVVLNNNHYNQRSAAAGRGGAWSGAQEAAAAAAAAQRNKRKRDNKASTFGFNLQLNGASGPDADLYAGTPWKRRNYSGGIIGLHEEIKDFFEYMSPRDEERQMRMEVVDRIQRVIKDLWPSAEVQVFGSFSTGLYLPTSDIDLVVFGNWETLPLWTLEEELRKRKVADENSVKVLDKATVPIIKLTDARTEVKVDISFNVHSGVKAANLIKEFKEKFPVLPYLVLVLKQFLLQRELNEVFTGGIGSYSLFLMAVSFLQLHYREDVSNPNSNMGVLLIEFFELYGRNFNYLKTGIRIKDGGSYVAKDEVLNGMLDGYRPSMLYIEDPLQPGNDVGRSSYGAMQVKQAFEYAYVVLEHAVSPIAKHYPNNKSESILGRIIRVTREVAEYRDWISEHWGQQSQSEAAFICNGNDLTRLVEPQELDECNNNLPEENSLPSAARSKASSNSSSPPPSSPSSPSSSSPSPSSTASSDADSDGTPYKTVKQYPGRGSGAHRDNAERNLTNHRAQSHPMTTPTTVPKGSKSRQFRPSKSSPAQQSISNSKSHQSSKAHHHHTTGKRRKNQQDAAHEDLCR</sequence>
<proteinExistence type="inferred from homology"/>
<evidence type="ECO:0000256" key="6">
    <source>
        <dbReference type="ARBA" id="ARBA00022842"/>
    </source>
</evidence>
<dbReference type="GO" id="GO:0003729">
    <property type="term" value="F:mRNA binding"/>
    <property type="evidence" value="ECO:0007669"/>
    <property type="project" value="TreeGrafter"/>
</dbReference>
<dbReference type="FunFam" id="1.10.1410.10:FF:000003">
    <property type="entry name" value="non-canonical poly(A) RNA polymerase PAPD7"/>
    <property type="match status" value="1"/>
</dbReference>
<dbReference type="PANTHER" id="PTHR23092:SF51">
    <property type="entry name" value="TERMINAL NUCLEOTIDYLTRANSFERASE 4B"/>
    <property type="match status" value="1"/>
</dbReference>
<feature type="compositionally biased region" description="Low complexity" evidence="16">
    <location>
        <begin position="538"/>
        <end position="550"/>
    </location>
</feature>
<dbReference type="PANTHER" id="PTHR23092">
    <property type="entry name" value="POLY(A) RNA POLYMERASE"/>
    <property type="match status" value="1"/>
</dbReference>
<comment type="cofactor">
    <cofactor evidence="1">
        <name>Mn(2+)</name>
        <dbReference type="ChEBI" id="CHEBI:29035"/>
    </cofactor>
</comment>
<feature type="domain" description="PAP-associated" evidence="17">
    <location>
        <begin position="374"/>
        <end position="434"/>
    </location>
</feature>
<feature type="region of interest" description="Disordered" evidence="16">
    <location>
        <begin position="45"/>
        <end position="87"/>
    </location>
</feature>
<dbReference type="GO" id="GO:0031123">
    <property type="term" value="P:RNA 3'-end processing"/>
    <property type="evidence" value="ECO:0007669"/>
    <property type="project" value="TreeGrafter"/>
</dbReference>
<keyword evidence="6" id="KW-0460">Magnesium</keyword>
<comment type="catalytic activity">
    <reaction evidence="7">
        <text>RNA(n) + ATP = RNA(n)-3'-adenine ribonucleotide + diphosphate</text>
        <dbReference type="Rhea" id="RHEA:11332"/>
        <dbReference type="Rhea" id="RHEA-COMP:14527"/>
        <dbReference type="Rhea" id="RHEA-COMP:17347"/>
        <dbReference type="ChEBI" id="CHEBI:30616"/>
        <dbReference type="ChEBI" id="CHEBI:33019"/>
        <dbReference type="ChEBI" id="CHEBI:140395"/>
        <dbReference type="ChEBI" id="CHEBI:173115"/>
        <dbReference type="EC" id="2.7.7.19"/>
    </reaction>
</comment>
<evidence type="ECO:0000313" key="19">
    <source>
        <dbReference type="EMBL" id="KAF4090927.1"/>
    </source>
</evidence>
<comment type="caution">
    <text evidence="19">The sequence shown here is derived from an EMBL/GenBank/DDBJ whole genome shotgun (WGS) entry which is preliminary data.</text>
</comment>
<keyword evidence="5" id="KW-0479">Metal-binding</keyword>
<comment type="subunit">
    <text evidence="9">Component of a nuclear TRAMP-like complex, an ATP-dependent exosome regulatory complex consisting of a helicase (MTREX), an oligadenylate polymerase (TENT4B or TENT4A), and a substrate specific RNA-binding factor (ZCCHC7 or ZCCHC8). Several TRAMP-like complexes exist with specific compositions and are associated with nuclear, or nucleolar RNA exosomes.</text>
</comment>
<evidence type="ECO:0000256" key="12">
    <source>
        <dbReference type="ARBA" id="ARBA00076531"/>
    </source>
</evidence>
<protein>
    <recommendedName>
        <fullName evidence="10">Terminal nucleotidyltransferase 4A</fullName>
        <ecNumber evidence="3">2.7.7.19</ecNumber>
    </recommendedName>
    <alternativeName>
        <fullName evidence="13">DNA polymerase sigma</fullName>
    </alternativeName>
    <alternativeName>
        <fullName evidence="12">Non-canonical poly(A) RNA polymerase PAPD7</fullName>
    </alternativeName>
    <alternativeName>
        <fullName evidence="11">PAP-associated domain-containing protein 7</fullName>
    </alternativeName>
    <alternativeName>
        <fullName evidence="15">TRAMP-like complex polyadenylate polymerase</fullName>
    </alternativeName>
    <alternativeName>
        <fullName evidence="14">Terminal guanylyltransferase</fullName>
    </alternativeName>
</protein>
<evidence type="ECO:0000256" key="14">
    <source>
        <dbReference type="ARBA" id="ARBA00082009"/>
    </source>
</evidence>
<dbReference type="FunFam" id="3.30.460.10:FF:000006">
    <property type="entry name" value="non-canonical poly(A) RNA polymerase PAPD5"/>
    <property type="match status" value="1"/>
</dbReference>
<evidence type="ECO:0000256" key="10">
    <source>
        <dbReference type="ARBA" id="ARBA00067213"/>
    </source>
</evidence>
<feature type="compositionally biased region" description="Low complexity" evidence="16">
    <location>
        <begin position="558"/>
        <end position="574"/>
    </location>
</feature>
<evidence type="ECO:0000256" key="2">
    <source>
        <dbReference type="ARBA" id="ARBA00008593"/>
    </source>
</evidence>
<evidence type="ECO:0000256" key="15">
    <source>
        <dbReference type="ARBA" id="ARBA00083848"/>
    </source>
</evidence>
<dbReference type="AlphaFoldDB" id="A0A7J6B915"/>
<evidence type="ECO:0000259" key="18">
    <source>
        <dbReference type="Pfam" id="PF22600"/>
    </source>
</evidence>
<dbReference type="SUPFAM" id="SSF81301">
    <property type="entry name" value="Nucleotidyltransferase"/>
    <property type="match status" value="1"/>
</dbReference>
<dbReference type="GO" id="GO:1905870">
    <property type="term" value="P:positive regulation of 3'-UTR-mediated mRNA stabilization"/>
    <property type="evidence" value="ECO:0007669"/>
    <property type="project" value="UniProtKB-ARBA"/>
</dbReference>
<dbReference type="CDD" id="cd05402">
    <property type="entry name" value="NT_PAP_TUTase"/>
    <property type="match status" value="1"/>
</dbReference>
<keyword evidence="20" id="KW-1185">Reference proteome</keyword>
<organism evidence="19 20">
    <name type="scientific">Ameiurus melas</name>
    <name type="common">Black bullhead</name>
    <name type="synonym">Silurus melas</name>
    <dbReference type="NCBI Taxonomy" id="219545"/>
    <lineage>
        <taxon>Eukaryota</taxon>
        <taxon>Metazoa</taxon>
        <taxon>Chordata</taxon>
        <taxon>Craniata</taxon>
        <taxon>Vertebrata</taxon>
        <taxon>Euteleostomi</taxon>
        <taxon>Actinopterygii</taxon>
        <taxon>Neopterygii</taxon>
        <taxon>Teleostei</taxon>
        <taxon>Ostariophysi</taxon>
        <taxon>Siluriformes</taxon>
        <taxon>Ictaluridae</taxon>
        <taxon>Ameiurus</taxon>
    </lineage>
</organism>
<dbReference type="GO" id="GO:0005730">
    <property type="term" value="C:nucleolus"/>
    <property type="evidence" value="ECO:0007669"/>
    <property type="project" value="TreeGrafter"/>
</dbReference>
<dbReference type="Pfam" id="PF03828">
    <property type="entry name" value="PAP_assoc"/>
    <property type="match status" value="1"/>
</dbReference>
<feature type="compositionally biased region" description="Basic and acidic residues" evidence="16">
    <location>
        <begin position="664"/>
        <end position="675"/>
    </location>
</feature>
<evidence type="ECO:0000256" key="13">
    <source>
        <dbReference type="ARBA" id="ARBA00080076"/>
    </source>
</evidence>
<evidence type="ECO:0000256" key="3">
    <source>
        <dbReference type="ARBA" id="ARBA00012388"/>
    </source>
</evidence>
<dbReference type="GO" id="GO:0060212">
    <property type="term" value="P:negative regulation of nuclear-transcribed mRNA poly(A) tail shortening"/>
    <property type="evidence" value="ECO:0007669"/>
    <property type="project" value="UniProtKB-ARBA"/>
</dbReference>
<dbReference type="GO" id="GO:0070568">
    <property type="term" value="F:guanylyltransferase activity"/>
    <property type="evidence" value="ECO:0007669"/>
    <property type="project" value="UniProtKB-ARBA"/>
</dbReference>
<dbReference type="GO" id="GO:0031499">
    <property type="term" value="C:TRAMP complex"/>
    <property type="evidence" value="ECO:0007669"/>
    <property type="project" value="TreeGrafter"/>
</dbReference>
<evidence type="ECO:0000256" key="1">
    <source>
        <dbReference type="ARBA" id="ARBA00001936"/>
    </source>
</evidence>
<evidence type="ECO:0000256" key="7">
    <source>
        <dbReference type="ARBA" id="ARBA00048830"/>
    </source>
</evidence>
<dbReference type="InterPro" id="IPR045862">
    <property type="entry name" value="Trf4-like"/>
</dbReference>
<dbReference type="GO" id="GO:0046872">
    <property type="term" value="F:metal ion binding"/>
    <property type="evidence" value="ECO:0007669"/>
    <property type="project" value="UniProtKB-KW"/>
</dbReference>
<evidence type="ECO:0000256" key="16">
    <source>
        <dbReference type="SAM" id="MobiDB-lite"/>
    </source>
</evidence>
<evidence type="ECO:0000256" key="9">
    <source>
        <dbReference type="ARBA" id="ARBA00063831"/>
    </source>
</evidence>